<feature type="transmembrane region" description="Helical" evidence="1">
    <location>
        <begin position="12"/>
        <end position="31"/>
    </location>
</feature>
<keyword evidence="1" id="KW-0812">Transmembrane</keyword>
<reference evidence="2 3" key="1">
    <citation type="journal article" date="2022" name="Nat. Plants">
        <title>Genomes of leafy and leafless Platanthera orchids illuminate the evolution of mycoheterotrophy.</title>
        <authorList>
            <person name="Li M.H."/>
            <person name="Liu K.W."/>
            <person name="Li Z."/>
            <person name="Lu H.C."/>
            <person name="Ye Q.L."/>
            <person name="Zhang D."/>
            <person name="Wang J.Y."/>
            <person name="Li Y.F."/>
            <person name="Zhong Z.M."/>
            <person name="Liu X."/>
            <person name="Yu X."/>
            <person name="Liu D.K."/>
            <person name="Tu X.D."/>
            <person name="Liu B."/>
            <person name="Hao Y."/>
            <person name="Liao X.Y."/>
            <person name="Jiang Y.T."/>
            <person name="Sun W.H."/>
            <person name="Chen J."/>
            <person name="Chen Y.Q."/>
            <person name="Ai Y."/>
            <person name="Zhai J.W."/>
            <person name="Wu S.S."/>
            <person name="Zhou Z."/>
            <person name="Hsiao Y.Y."/>
            <person name="Wu W.L."/>
            <person name="Chen Y.Y."/>
            <person name="Lin Y.F."/>
            <person name="Hsu J.L."/>
            <person name="Li C.Y."/>
            <person name="Wang Z.W."/>
            <person name="Zhao X."/>
            <person name="Zhong W.Y."/>
            <person name="Ma X.K."/>
            <person name="Ma L."/>
            <person name="Huang J."/>
            <person name="Chen G.Z."/>
            <person name="Huang M.Z."/>
            <person name="Huang L."/>
            <person name="Peng D.H."/>
            <person name="Luo Y.B."/>
            <person name="Zou S.Q."/>
            <person name="Chen S.P."/>
            <person name="Lan S."/>
            <person name="Tsai W.C."/>
            <person name="Van de Peer Y."/>
            <person name="Liu Z.J."/>
        </authorList>
    </citation>
    <scope>NUCLEOTIDE SEQUENCE [LARGE SCALE GENOMIC DNA]</scope>
    <source>
        <strain evidence="2">Lor287</strain>
    </source>
</reference>
<dbReference type="EMBL" id="JBBWWQ010000001">
    <property type="protein sequence ID" value="KAK8957102.1"/>
    <property type="molecule type" value="Genomic_DNA"/>
</dbReference>
<evidence type="ECO:0000256" key="1">
    <source>
        <dbReference type="SAM" id="Phobius"/>
    </source>
</evidence>
<dbReference type="Proteomes" id="UP001418222">
    <property type="component" value="Unassembled WGS sequence"/>
</dbReference>
<name>A0AAP0C0Q6_9ASPA</name>
<evidence type="ECO:0000313" key="2">
    <source>
        <dbReference type="EMBL" id="KAK8957102.1"/>
    </source>
</evidence>
<sequence>MYVMNLNMCNILLLIFLSLILFLLMLFTMMFGGHLLLFLSLIFDGLSHLLIVFRVLRGFIC</sequence>
<organism evidence="2 3">
    <name type="scientific">Platanthera zijinensis</name>
    <dbReference type="NCBI Taxonomy" id="2320716"/>
    <lineage>
        <taxon>Eukaryota</taxon>
        <taxon>Viridiplantae</taxon>
        <taxon>Streptophyta</taxon>
        <taxon>Embryophyta</taxon>
        <taxon>Tracheophyta</taxon>
        <taxon>Spermatophyta</taxon>
        <taxon>Magnoliopsida</taxon>
        <taxon>Liliopsida</taxon>
        <taxon>Asparagales</taxon>
        <taxon>Orchidaceae</taxon>
        <taxon>Orchidoideae</taxon>
        <taxon>Orchideae</taxon>
        <taxon>Orchidinae</taxon>
        <taxon>Platanthera</taxon>
    </lineage>
</organism>
<protein>
    <submittedName>
        <fullName evidence="2">Uncharacterized protein</fullName>
    </submittedName>
</protein>
<dbReference type="AlphaFoldDB" id="A0AAP0C0Q6"/>
<proteinExistence type="predicted"/>
<keyword evidence="3" id="KW-1185">Reference proteome</keyword>
<gene>
    <name evidence="2" type="ORF">KSP39_PZI000961</name>
</gene>
<keyword evidence="1" id="KW-1133">Transmembrane helix</keyword>
<comment type="caution">
    <text evidence="2">The sequence shown here is derived from an EMBL/GenBank/DDBJ whole genome shotgun (WGS) entry which is preliminary data.</text>
</comment>
<evidence type="ECO:0000313" key="3">
    <source>
        <dbReference type="Proteomes" id="UP001418222"/>
    </source>
</evidence>
<accession>A0AAP0C0Q6</accession>
<feature type="transmembrane region" description="Helical" evidence="1">
    <location>
        <begin position="37"/>
        <end position="56"/>
    </location>
</feature>
<keyword evidence="1" id="KW-0472">Membrane</keyword>